<accession>A0A835JFL4</accession>
<evidence type="ECO:0000256" key="1">
    <source>
        <dbReference type="SAM" id="MobiDB-lite"/>
    </source>
</evidence>
<evidence type="ECO:0000313" key="2">
    <source>
        <dbReference type="EMBL" id="KAF9668461.1"/>
    </source>
</evidence>
<dbReference type="PANTHER" id="PTHR33526">
    <property type="entry name" value="OS07G0123800 PROTEIN"/>
    <property type="match status" value="1"/>
</dbReference>
<dbReference type="OrthoDB" id="1679543at2759"/>
<dbReference type="InterPro" id="IPR016972">
    <property type="entry name" value="UCP031279"/>
</dbReference>
<keyword evidence="3" id="KW-1185">Reference proteome</keyword>
<dbReference type="EMBL" id="JADGMS010000014">
    <property type="protein sequence ID" value="KAF9668461.1"/>
    <property type="molecule type" value="Genomic_DNA"/>
</dbReference>
<sequence>MKTKAHGQSKFMRVITIPLRVLCKARDVYVKSMIDCSTGMRYGPSMVSRAGQHPPLPRSFSVSPSNSGDGEDYRELVRAASSRSLGHSNEIEMYMQLLRQQRSSAMMGSKKVLPKSCSAGMGFMDKIDEDKPCVFEAGAVDVKPRLGPRSSSCAVGKGMVAF</sequence>
<dbReference type="PIRSF" id="PIRSF031279">
    <property type="entry name" value="UCP031279"/>
    <property type="match status" value="1"/>
</dbReference>
<feature type="region of interest" description="Disordered" evidence="1">
    <location>
        <begin position="46"/>
        <end position="71"/>
    </location>
</feature>
<proteinExistence type="predicted"/>
<reference evidence="2 3" key="1">
    <citation type="submission" date="2020-10" db="EMBL/GenBank/DDBJ databases">
        <title>Plant Genome Project.</title>
        <authorList>
            <person name="Zhang R.-G."/>
        </authorList>
    </citation>
    <scope>NUCLEOTIDE SEQUENCE [LARGE SCALE GENOMIC DNA]</scope>
    <source>
        <strain evidence="2">FAFU-HL-1</strain>
        <tissue evidence="2">Leaf</tissue>
    </source>
</reference>
<evidence type="ECO:0000313" key="3">
    <source>
        <dbReference type="Proteomes" id="UP000657918"/>
    </source>
</evidence>
<gene>
    <name evidence="2" type="ORF">SADUNF_Sadunf14G0006000</name>
</gene>
<organism evidence="2 3">
    <name type="scientific">Salix dunnii</name>
    <dbReference type="NCBI Taxonomy" id="1413687"/>
    <lineage>
        <taxon>Eukaryota</taxon>
        <taxon>Viridiplantae</taxon>
        <taxon>Streptophyta</taxon>
        <taxon>Embryophyta</taxon>
        <taxon>Tracheophyta</taxon>
        <taxon>Spermatophyta</taxon>
        <taxon>Magnoliopsida</taxon>
        <taxon>eudicotyledons</taxon>
        <taxon>Gunneridae</taxon>
        <taxon>Pentapetalae</taxon>
        <taxon>rosids</taxon>
        <taxon>fabids</taxon>
        <taxon>Malpighiales</taxon>
        <taxon>Salicaceae</taxon>
        <taxon>Saliceae</taxon>
        <taxon>Salix</taxon>
    </lineage>
</organism>
<protein>
    <submittedName>
        <fullName evidence="2">Uncharacterized protein</fullName>
    </submittedName>
</protein>
<name>A0A835JFL4_9ROSI</name>
<dbReference type="AlphaFoldDB" id="A0A835JFL4"/>
<comment type="caution">
    <text evidence="2">The sequence shown here is derived from an EMBL/GenBank/DDBJ whole genome shotgun (WGS) entry which is preliminary data.</text>
</comment>
<dbReference type="PANTHER" id="PTHR33526:SF13">
    <property type="entry name" value="TYROSINE-PROTEIN PHOSPHATASE 3-LIKE"/>
    <property type="match status" value="1"/>
</dbReference>
<dbReference type="Proteomes" id="UP000657918">
    <property type="component" value="Unassembled WGS sequence"/>
</dbReference>